<evidence type="ECO:0000256" key="1">
    <source>
        <dbReference type="SAM" id="MobiDB-lite"/>
    </source>
</evidence>
<evidence type="ECO:0000313" key="4">
    <source>
        <dbReference type="EMBL" id="QEA05895.1"/>
    </source>
</evidence>
<feature type="transmembrane region" description="Helical" evidence="2">
    <location>
        <begin position="338"/>
        <end position="355"/>
    </location>
</feature>
<feature type="transmembrane region" description="Helical" evidence="2">
    <location>
        <begin position="71"/>
        <end position="90"/>
    </location>
</feature>
<feature type="transmembrane region" description="Helical" evidence="2">
    <location>
        <begin position="46"/>
        <end position="64"/>
    </location>
</feature>
<feature type="transmembrane region" description="Helical" evidence="2">
    <location>
        <begin position="296"/>
        <end position="317"/>
    </location>
</feature>
<dbReference type="PANTHER" id="PTHR23534:SF1">
    <property type="entry name" value="MAJOR FACILITATOR SUPERFAMILY PROTEIN"/>
    <property type="match status" value="1"/>
</dbReference>
<dbReference type="PANTHER" id="PTHR23534">
    <property type="entry name" value="MFS PERMEASE"/>
    <property type="match status" value="1"/>
</dbReference>
<evidence type="ECO:0000256" key="2">
    <source>
        <dbReference type="SAM" id="Phobius"/>
    </source>
</evidence>
<dbReference type="PROSITE" id="PS50850">
    <property type="entry name" value="MFS"/>
    <property type="match status" value="1"/>
</dbReference>
<evidence type="ECO:0000259" key="3">
    <source>
        <dbReference type="PROSITE" id="PS50850"/>
    </source>
</evidence>
<dbReference type="Pfam" id="PF07690">
    <property type="entry name" value="MFS_1"/>
    <property type="match status" value="1"/>
</dbReference>
<dbReference type="InterPro" id="IPR020846">
    <property type="entry name" value="MFS_dom"/>
</dbReference>
<keyword evidence="2" id="KW-1133">Transmembrane helix</keyword>
<dbReference type="GO" id="GO:0022857">
    <property type="term" value="F:transmembrane transporter activity"/>
    <property type="evidence" value="ECO:0007669"/>
    <property type="project" value="InterPro"/>
</dbReference>
<protein>
    <submittedName>
        <fullName evidence="4">Riboflavin transporter RfnT</fullName>
    </submittedName>
</protein>
<dbReference type="Gene3D" id="1.20.1250.20">
    <property type="entry name" value="MFS general substrate transporter like domains"/>
    <property type="match status" value="1"/>
</dbReference>
<dbReference type="InterPro" id="IPR011701">
    <property type="entry name" value="MFS"/>
</dbReference>
<feature type="transmembrane region" description="Helical" evidence="2">
    <location>
        <begin position="208"/>
        <end position="234"/>
    </location>
</feature>
<proteinExistence type="predicted"/>
<feature type="transmembrane region" description="Helical" evidence="2">
    <location>
        <begin position="132"/>
        <end position="154"/>
    </location>
</feature>
<feature type="domain" description="Major facilitator superfamily (MFS) profile" evidence="3">
    <location>
        <begin position="200"/>
        <end position="410"/>
    </location>
</feature>
<sequence>MHPYRNLTLLALCQAVLMTGTSLLVSTSALVGSALADSPVLATVPLGLQFLAMTVATVPVSLFMQRHGRRAGFMAGMTLGLAGVALATVAILEWQYWLFCVAAVLLGAFNGSGQFYRFAAADVAPPERKGRAISLVLAGGIAAGFLGPNLGAWTRTLLGAHFAGSYMVLGGVYLVGLLAIAGLRIPLPPPRARGHSGRGLAAIARQPRFVLAVATAAVGYGVMNLVMVATPLAMRAQAHLFPDTAFVIQWHVLAMFVPSFFTGEVIRRLGLLKVMALGVVLMAVCVGINVSGTGVWHYWAALVCLGVGWNFMFIGGTTLLTETYTEAEKGRAQACNDFIVFATVTLTALSAGSLLDGVGWSTLNLSVLPFLAAVLAGIGIVAGAPAMTARNGSRKVSPESGDNSLKSGNP</sequence>
<keyword evidence="2" id="KW-0812">Transmembrane</keyword>
<dbReference type="SUPFAM" id="SSF103473">
    <property type="entry name" value="MFS general substrate transporter"/>
    <property type="match status" value="1"/>
</dbReference>
<organism evidence="4">
    <name type="scientific">uncultured organism</name>
    <dbReference type="NCBI Taxonomy" id="155900"/>
    <lineage>
        <taxon>unclassified sequences</taxon>
        <taxon>environmental samples</taxon>
    </lineage>
</organism>
<accession>A0A5B8RGB7</accession>
<reference evidence="4" key="1">
    <citation type="submission" date="2019-06" db="EMBL/GenBank/DDBJ databases">
        <authorList>
            <person name="Murdoch R.W."/>
            <person name="Fathepure B."/>
        </authorList>
    </citation>
    <scope>NUCLEOTIDE SEQUENCE</scope>
</reference>
<feature type="region of interest" description="Disordered" evidence="1">
    <location>
        <begin position="390"/>
        <end position="410"/>
    </location>
</feature>
<keyword evidence="2" id="KW-0472">Membrane</keyword>
<feature type="transmembrane region" description="Helical" evidence="2">
    <location>
        <begin position="96"/>
        <end position="120"/>
    </location>
</feature>
<feature type="transmembrane region" description="Helical" evidence="2">
    <location>
        <begin position="367"/>
        <end position="387"/>
    </location>
</feature>
<feature type="transmembrane region" description="Helical" evidence="2">
    <location>
        <begin position="246"/>
        <end position="263"/>
    </location>
</feature>
<dbReference type="EMBL" id="MN079115">
    <property type="protein sequence ID" value="QEA05895.1"/>
    <property type="molecule type" value="Genomic_DNA"/>
</dbReference>
<gene>
    <name evidence="4" type="primary">rfnT</name>
    <name evidence="4" type="ORF">KBTEX_02223</name>
</gene>
<dbReference type="AlphaFoldDB" id="A0A5B8RGB7"/>
<name>A0A5B8RGB7_9ZZZZ</name>
<feature type="compositionally biased region" description="Polar residues" evidence="1">
    <location>
        <begin position="400"/>
        <end position="410"/>
    </location>
</feature>
<dbReference type="InterPro" id="IPR036259">
    <property type="entry name" value="MFS_trans_sf"/>
</dbReference>
<feature type="transmembrane region" description="Helical" evidence="2">
    <location>
        <begin position="270"/>
        <end position="290"/>
    </location>
</feature>
<feature type="transmembrane region" description="Helical" evidence="2">
    <location>
        <begin position="166"/>
        <end position="187"/>
    </location>
</feature>